<evidence type="ECO:0000313" key="1">
    <source>
        <dbReference type="EMBL" id="KAK9175759.1"/>
    </source>
</evidence>
<keyword evidence="2" id="KW-1185">Reference proteome</keyword>
<gene>
    <name evidence="1" type="ORF">WN944_027766</name>
</gene>
<protein>
    <submittedName>
        <fullName evidence="1">Uncharacterized protein</fullName>
    </submittedName>
</protein>
<evidence type="ECO:0000313" key="2">
    <source>
        <dbReference type="Proteomes" id="UP001428341"/>
    </source>
</evidence>
<proteinExistence type="predicted"/>
<dbReference type="Proteomes" id="UP001428341">
    <property type="component" value="Unassembled WGS sequence"/>
</dbReference>
<sequence>MNVTQQLEDCHGTSVMIRTNEILHSHACSGVRSPNMYFIVGVFSCKLI</sequence>
<name>A0AAP0QA64_9ROSI</name>
<reference evidence="1 2" key="1">
    <citation type="submission" date="2024-05" db="EMBL/GenBank/DDBJ databases">
        <title>Haplotype-resolved chromosome-level genome assembly of Huyou (Citrus changshanensis).</title>
        <authorList>
            <person name="Miao C."/>
            <person name="Chen W."/>
            <person name="Wu Y."/>
            <person name="Wang L."/>
            <person name="Zhao S."/>
            <person name="Grierson D."/>
            <person name="Xu C."/>
            <person name="Chen K."/>
        </authorList>
    </citation>
    <scope>NUCLEOTIDE SEQUENCE [LARGE SCALE GENOMIC DNA]</scope>
    <source>
        <strain evidence="1">01-14</strain>
        <tissue evidence="1">Leaf</tissue>
    </source>
</reference>
<dbReference type="EMBL" id="JBCGBO010000025">
    <property type="protein sequence ID" value="KAK9175759.1"/>
    <property type="molecule type" value="Genomic_DNA"/>
</dbReference>
<comment type="caution">
    <text evidence="1">The sequence shown here is derived from an EMBL/GenBank/DDBJ whole genome shotgun (WGS) entry which is preliminary data.</text>
</comment>
<dbReference type="AlphaFoldDB" id="A0AAP0QA64"/>
<accession>A0AAP0QA64</accession>
<organism evidence="1 2">
    <name type="scientific">Citrus x changshan-huyou</name>
    <dbReference type="NCBI Taxonomy" id="2935761"/>
    <lineage>
        <taxon>Eukaryota</taxon>
        <taxon>Viridiplantae</taxon>
        <taxon>Streptophyta</taxon>
        <taxon>Embryophyta</taxon>
        <taxon>Tracheophyta</taxon>
        <taxon>Spermatophyta</taxon>
        <taxon>Magnoliopsida</taxon>
        <taxon>eudicotyledons</taxon>
        <taxon>Gunneridae</taxon>
        <taxon>Pentapetalae</taxon>
        <taxon>rosids</taxon>
        <taxon>malvids</taxon>
        <taxon>Sapindales</taxon>
        <taxon>Rutaceae</taxon>
        <taxon>Aurantioideae</taxon>
        <taxon>Citrus</taxon>
    </lineage>
</organism>